<keyword evidence="5 10" id="KW-0274">FAD</keyword>
<evidence type="ECO:0000259" key="11">
    <source>
        <dbReference type="Pfam" id="PF01619"/>
    </source>
</evidence>
<evidence type="ECO:0000313" key="13">
    <source>
        <dbReference type="Proteomes" id="UP000295689"/>
    </source>
</evidence>
<keyword evidence="3" id="KW-0285">Flavoprotein</keyword>
<dbReference type="SUPFAM" id="SSF51730">
    <property type="entry name" value="FAD-linked oxidoreductase"/>
    <property type="match status" value="1"/>
</dbReference>
<evidence type="ECO:0000256" key="1">
    <source>
        <dbReference type="ARBA" id="ARBA00004739"/>
    </source>
</evidence>
<gene>
    <name evidence="12" type="ORF">EV146_11560</name>
</gene>
<dbReference type="EC" id="1.5.5.2" evidence="2"/>
<feature type="binding site" evidence="10">
    <location>
        <position position="133"/>
    </location>
    <ligand>
        <name>FAD</name>
        <dbReference type="ChEBI" id="CHEBI:57692"/>
    </ligand>
</feature>
<feature type="binding site" evidence="9">
    <location>
        <position position="286"/>
    </location>
    <ligand>
        <name>substrate</name>
    </ligand>
</feature>
<comment type="caution">
    <text evidence="12">The sequence shown here is derived from an EMBL/GenBank/DDBJ whole genome shotgun (WGS) entry which is preliminary data.</text>
</comment>
<dbReference type="GO" id="GO:0004657">
    <property type="term" value="F:proline dehydrogenase activity"/>
    <property type="evidence" value="ECO:0007669"/>
    <property type="project" value="UniProtKB-EC"/>
</dbReference>
<reference evidence="12 13" key="1">
    <citation type="journal article" date="2015" name="Stand. Genomic Sci.">
        <title>Genomic Encyclopedia of Bacterial and Archaeal Type Strains, Phase III: the genomes of soil and plant-associated and newly described type strains.</title>
        <authorList>
            <person name="Whitman W.B."/>
            <person name="Woyke T."/>
            <person name="Klenk H.P."/>
            <person name="Zhou Y."/>
            <person name="Lilburn T.G."/>
            <person name="Beck B.J."/>
            <person name="De Vos P."/>
            <person name="Vandamme P."/>
            <person name="Eisen J.A."/>
            <person name="Garrity G."/>
            <person name="Hugenholtz P."/>
            <person name="Kyrpides N.C."/>
        </authorList>
    </citation>
    <scope>NUCLEOTIDE SEQUENCE [LARGE SCALE GENOMIC DNA]</scope>
    <source>
        <strain evidence="12 13">CV53</strain>
    </source>
</reference>
<keyword evidence="4 10" id="KW-0547">Nucleotide-binding</keyword>
<evidence type="ECO:0000313" key="12">
    <source>
        <dbReference type="EMBL" id="TCN19890.1"/>
    </source>
</evidence>
<dbReference type="GO" id="GO:0010133">
    <property type="term" value="P:L-proline catabolic process to L-glutamate"/>
    <property type="evidence" value="ECO:0007669"/>
    <property type="project" value="UniProtKB-UniPathway"/>
</dbReference>
<feature type="binding site" evidence="10">
    <location>
        <begin position="224"/>
        <end position="225"/>
    </location>
    <ligand>
        <name>FAD</name>
        <dbReference type="ChEBI" id="CHEBI:57692"/>
    </ligand>
</feature>
<feature type="domain" description="Proline dehydrogenase" evidence="11">
    <location>
        <begin position="44"/>
        <end position="298"/>
    </location>
</feature>
<dbReference type="InterPro" id="IPR008219">
    <property type="entry name" value="PRODH_bac_arc"/>
</dbReference>
<evidence type="ECO:0000256" key="9">
    <source>
        <dbReference type="PIRSR" id="PIRSR000196-1"/>
    </source>
</evidence>
<dbReference type="PIRSF" id="PIRSF000196">
    <property type="entry name" value="Pro_dehydrog"/>
    <property type="match status" value="1"/>
</dbReference>
<comment type="pathway">
    <text evidence="1">Amino-acid degradation; L-proline degradation into L-glutamate; L-glutamate from L-proline: step 1/2.</text>
</comment>
<evidence type="ECO:0000256" key="10">
    <source>
        <dbReference type="PIRSR" id="PIRSR000196-2"/>
    </source>
</evidence>
<evidence type="ECO:0000256" key="4">
    <source>
        <dbReference type="ARBA" id="ARBA00022741"/>
    </source>
</evidence>
<dbReference type="Proteomes" id="UP000295689">
    <property type="component" value="Unassembled WGS sequence"/>
</dbReference>
<evidence type="ECO:0000256" key="7">
    <source>
        <dbReference type="ARBA" id="ARBA00023062"/>
    </source>
</evidence>
<feature type="binding site" evidence="10">
    <location>
        <position position="161"/>
    </location>
    <ligand>
        <name>FAD</name>
        <dbReference type="ChEBI" id="CHEBI:57692"/>
    </ligand>
</feature>
<name>A0A4V2RC76_9BACI</name>
<feature type="binding site" evidence="9">
    <location>
        <position position="287"/>
    </location>
    <ligand>
        <name>substrate</name>
    </ligand>
</feature>
<dbReference type="InterPro" id="IPR015659">
    <property type="entry name" value="Proline_oxidase"/>
</dbReference>
<dbReference type="PANTHER" id="PTHR13914">
    <property type="entry name" value="PROLINE OXIDASE"/>
    <property type="match status" value="1"/>
</dbReference>
<dbReference type="GO" id="GO:0000166">
    <property type="term" value="F:nucleotide binding"/>
    <property type="evidence" value="ECO:0007669"/>
    <property type="project" value="UniProtKB-KW"/>
</dbReference>
<feature type="binding site" evidence="10">
    <location>
        <begin position="185"/>
        <end position="187"/>
    </location>
    <ligand>
        <name>FAD</name>
        <dbReference type="ChEBI" id="CHEBI:57692"/>
    </ligand>
</feature>
<dbReference type="InterPro" id="IPR002872">
    <property type="entry name" value="Proline_DH_dom"/>
</dbReference>
<dbReference type="InterPro" id="IPR029041">
    <property type="entry name" value="FAD-linked_oxidoreductase-like"/>
</dbReference>
<feature type="binding site" evidence="9">
    <location>
        <position position="98"/>
    </location>
    <ligand>
        <name>substrate</name>
    </ligand>
</feature>
<feature type="binding site" evidence="10">
    <location>
        <position position="199"/>
    </location>
    <ligand>
        <name>FAD</name>
        <dbReference type="ChEBI" id="CHEBI:57692"/>
    </ligand>
</feature>
<dbReference type="EMBL" id="SLVV01000015">
    <property type="protein sequence ID" value="TCN19890.1"/>
    <property type="molecule type" value="Genomic_DNA"/>
</dbReference>
<dbReference type="UniPathway" id="UPA00261">
    <property type="reaction ID" value="UER00373"/>
</dbReference>
<organism evidence="12 13">
    <name type="scientific">Mesobacillus foraminis</name>
    <dbReference type="NCBI Taxonomy" id="279826"/>
    <lineage>
        <taxon>Bacteria</taxon>
        <taxon>Bacillati</taxon>
        <taxon>Bacillota</taxon>
        <taxon>Bacilli</taxon>
        <taxon>Bacillales</taxon>
        <taxon>Bacillaceae</taxon>
        <taxon>Mesobacillus</taxon>
    </lineage>
</organism>
<keyword evidence="7" id="KW-0642">Proline metabolism</keyword>
<dbReference type="Pfam" id="PF01619">
    <property type="entry name" value="Pro_dh"/>
    <property type="match status" value="1"/>
</dbReference>
<evidence type="ECO:0000256" key="3">
    <source>
        <dbReference type="ARBA" id="ARBA00022630"/>
    </source>
</evidence>
<keyword evidence="6" id="KW-0560">Oxidoreductase</keyword>
<evidence type="ECO:0000256" key="5">
    <source>
        <dbReference type="ARBA" id="ARBA00022827"/>
    </source>
</evidence>
<proteinExistence type="predicted"/>
<evidence type="ECO:0000256" key="8">
    <source>
        <dbReference type="ARBA" id="ARBA00048779"/>
    </source>
</evidence>
<evidence type="ECO:0000256" key="6">
    <source>
        <dbReference type="ARBA" id="ARBA00023002"/>
    </source>
</evidence>
<sequence>MELLMRNMFQSLGKNTSANKLAKKYGLRFGAARFVAGDSIKAAIDAVKKLNSDGKVVTLDHLGEFVYTEEEALQSAAMCIQTLDAIEEAGVNSNLSLKMTSLGLDISKELCMRNMRNILDRARLYNNFVRIDMEDYEHCQISLDIYKELRREYDNVGIVIQAYLYRTEQDIADLNLLNANLRLVKGAYKESPAVAFPEKKDVDDNYKKIIKQHLLNGNYTAVASHDETMIEFTKSVVSEYNIPKEQFEFQMLYGICEDIQARLVKEGYKVRVYVPFGVDWFGYFMRRLAERPANVWFVLKNLLK</sequence>
<dbReference type="AlphaFoldDB" id="A0A4V2RC76"/>
<dbReference type="RefSeq" id="WP_132011209.1">
    <property type="nucleotide sequence ID" value="NZ_JABUHM010000016.1"/>
</dbReference>
<comment type="catalytic activity">
    <reaction evidence="8">
        <text>L-proline + a quinone = (S)-1-pyrroline-5-carboxylate + a quinol + H(+)</text>
        <dbReference type="Rhea" id="RHEA:23784"/>
        <dbReference type="ChEBI" id="CHEBI:15378"/>
        <dbReference type="ChEBI" id="CHEBI:17388"/>
        <dbReference type="ChEBI" id="CHEBI:24646"/>
        <dbReference type="ChEBI" id="CHEBI:60039"/>
        <dbReference type="ChEBI" id="CHEBI:132124"/>
        <dbReference type="EC" id="1.5.5.2"/>
    </reaction>
</comment>
<evidence type="ECO:0000256" key="2">
    <source>
        <dbReference type="ARBA" id="ARBA00012695"/>
    </source>
</evidence>
<keyword evidence="13" id="KW-1185">Reference proteome</keyword>
<comment type="cofactor">
    <cofactor evidence="10">
        <name>FAD</name>
        <dbReference type="ChEBI" id="CHEBI:57692"/>
    </cofactor>
    <text evidence="10">Binds 1 FAD per subunit.</text>
</comment>
<dbReference type="PANTHER" id="PTHR13914:SF0">
    <property type="entry name" value="PROLINE DEHYDROGENASE 1, MITOCHONDRIAL"/>
    <property type="match status" value="1"/>
</dbReference>
<protein>
    <recommendedName>
        <fullName evidence="2">proline dehydrogenase</fullName>
        <ecNumber evidence="2">1.5.5.2</ecNumber>
    </recommendedName>
</protein>
<dbReference type="Gene3D" id="3.20.20.220">
    <property type="match status" value="1"/>
</dbReference>
<accession>A0A4V2RC76</accession>